<dbReference type="InterPro" id="IPR002931">
    <property type="entry name" value="Transglutaminase-like"/>
</dbReference>
<dbReference type="Gene3D" id="3.80.10.10">
    <property type="entry name" value="Ribonuclease Inhibitor"/>
    <property type="match status" value="1"/>
</dbReference>
<dbReference type="PANTHER" id="PTHR46333">
    <property type="entry name" value="CYTOKINESIS PROTEIN 3"/>
    <property type="match status" value="1"/>
</dbReference>
<dbReference type="RefSeq" id="WP_095895687.1">
    <property type="nucleotide sequence ID" value="NZ_CP022387.1"/>
</dbReference>
<dbReference type="OrthoDB" id="9788327at2"/>
<accession>A0A250FZ22</accession>
<dbReference type="EMBL" id="CP022387">
    <property type="protein sequence ID" value="ATA89246.1"/>
    <property type="molecule type" value="Genomic_DNA"/>
</dbReference>
<dbReference type="PROSITE" id="PS51257">
    <property type="entry name" value="PROKAR_LIPOPROTEIN"/>
    <property type="match status" value="1"/>
</dbReference>
<dbReference type="Pfam" id="PF13306">
    <property type="entry name" value="LRR_5"/>
    <property type="match status" value="1"/>
</dbReference>
<protein>
    <recommendedName>
        <fullName evidence="1">Transglutaminase-like domain-containing protein</fullName>
    </recommendedName>
</protein>
<dbReference type="Proteomes" id="UP000217348">
    <property type="component" value="Chromosome"/>
</dbReference>
<dbReference type="SMART" id="SM00460">
    <property type="entry name" value="TGc"/>
    <property type="match status" value="1"/>
</dbReference>
<name>A0A250FZ22_9FLAO</name>
<gene>
    <name evidence="2" type="ORF">CGC58_05615</name>
</gene>
<dbReference type="InterPro" id="IPR032675">
    <property type="entry name" value="LRR_dom_sf"/>
</dbReference>
<proteinExistence type="predicted"/>
<dbReference type="Gene3D" id="3.10.620.30">
    <property type="match status" value="1"/>
</dbReference>
<feature type="domain" description="Transglutaminase-like" evidence="1">
    <location>
        <begin position="121"/>
        <end position="187"/>
    </location>
</feature>
<dbReference type="GO" id="GO:0005737">
    <property type="term" value="C:cytoplasm"/>
    <property type="evidence" value="ECO:0007669"/>
    <property type="project" value="TreeGrafter"/>
</dbReference>
<organism evidence="2 3">
    <name type="scientific">Capnocytophaga stomatis</name>
    <dbReference type="NCBI Taxonomy" id="1848904"/>
    <lineage>
        <taxon>Bacteria</taxon>
        <taxon>Pseudomonadati</taxon>
        <taxon>Bacteroidota</taxon>
        <taxon>Flavobacteriia</taxon>
        <taxon>Flavobacteriales</taxon>
        <taxon>Flavobacteriaceae</taxon>
        <taxon>Capnocytophaga</taxon>
    </lineage>
</organism>
<dbReference type="InterPro" id="IPR038765">
    <property type="entry name" value="Papain-like_cys_pep_sf"/>
</dbReference>
<dbReference type="KEGG" id="csto:CGC58_05615"/>
<reference evidence="3" key="1">
    <citation type="submission" date="2017-06" db="EMBL/GenBank/DDBJ databases">
        <title>Capnocytophaga spp. assemblies.</title>
        <authorList>
            <person name="Gulvik C.A."/>
        </authorList>
    </citation>
    <scope>NUCLEOTIDE SEQUENCE [LARGE SCALE GENOMIC DNA]</scope>
    <source>
        <strain evidence="3">H2177</strain>
    </source>
</reference>
<dbReference type="Pfam" id="PF01841">
    <property type="entry name" value="Transglut_core"/>
    <property type="match status" value="1"/>
</dbReference>
<dbReference type="AlphaFoldDB" id="A0A250FZ22"/>
<dbReference type="PANTHER" id="PTHR46333:SF2">
    <property type="entry name" value="CYTOKINESIS PROTEIN 3"/>
    <property type="match status" value="1"/>
</dbReference>
<evidence type="ECO:0000259" key="1">
    <source>
        <dbReference type="SMART" id="SM00460"/>
    </source>
</evidence>
<dbReference type="InterPro" id="IPR026906">
    <property type="entry name" value="LRR_5"/>
</dbReference>
<evidence type="ECO:0000313" key="2">
    <source>
        <dbReference type="EMBL" id="ATA89246.1"/>
    </source>
</evidence>
<dbReference type="InterPro" id="IPR052557">
    <property type="entry name" value="CAP/Cytokinesis_protein"/>
</dbReference>
<dbReference type="SUPFAM" id="SSF54001">
    <property type="entry name" value="Cysteine proteinases"/>
    <property type="match status" value="1"/>
</dbReference>
<sequence>MKNLLLFLTSFLFLMACQKEENPKSEETDIPQTSVFATDDGATALNGTKMENFKQLLEKTNLKYISTPYEPHLTASQISEIKKITDNLTVQGDASKTFKNIFDWVHKNIRYNLSDNEPYAVFRNRVAVCQGYANLLKVMLETQNIPAIVVYGNLKDPNARGANDTSLGHAWNYVLINGKWMVSDPTNNRNFKADEFKTYAHLEPMYLNTHLFEDDNFAYAYNEGRLSIRKVKKGNEKLIVPFSVMGFRITAFNPDQELPNTIKEIYIGKNITSLGKNIVGLKAYAGNIEKVLIDTQNPQLEEYKGVVYQKGESVPYLIPNKLQKMELKGIEKVGKNTIFGHNSVTEIIFSKDTKRIEAYAVESCPNLTQVRVHKDTEIQENAFYRCSPNLKIVKF</sequence>
<evidence type="ECO:0000313" key="3">
    <source>
        <dbReference type="Proteomes" id="UP000217348"/>
    </source>
</evidence>